<sequence>MKKRASFLKQDSSSLAVQPKIAKNKGKKIIENRRVKLCINIISAKGINNKLNHLEVAERTIYLAAAGVSKGEEIFTEPVEGKPYPKWKDENHVIVLSNYNLHRNTFLNVEVMKIETEQKDIPGTSNGFTLVGKARIPLPMELNLLREGHFMLMRAEGKEQNHVGYIELSMVLLPC</sequence>
<proteinExistence type="predicted"/>
<evidence type="ECO:0008006" key="3">
    <source>
        <dbReference type="Google" id="ProtNLM"/>
    </source>
</evidence>
<gene>
    <name evidence="1" type="ORF">PIB30_043516</name>
</gene>
<name>A0ABU6TF64_9FABA</name>
<evidence type="ECO:0000313" key="1">
    <source>
        <dbReference type="EMBL" id="MED6147375.1"/>
    </source>
</evidence>
<accession>A0ABU6TF64</accession>
<dbReference type="Proteomes" id="UP001341840">
    <property type="component" value="Unassembled WGS sequence"/>
</dbReference>
<evidence type="ECO:0000313" key="2">
    <source>
        <dbReference type="Proteomes" id="UP001341840"/>
    </source>
</evidence>
<organism evidence="1 2">
    <name type="scientific">Stylosanthes scabra</name>
    <dbReference type="NCBI Taxonomy" id="79078"/>
    <lineage>
        <taxon>Eukaryota</taxon>
        <taxon>Viridiplantae</taxon>
        <taxon>Streptophyta</taxon>
        <taxon>Embryophyta</taxon>
        <taxon>Tracheophyta</taxon>
        <taxon>Spermatophyta</taxon>
        <taxon>Magnoliopsida</taxon>
        <taxon>eudicotyledons</taxon>
        <taxon>Gunneridae</taxon>
        <taxon>Pentapetalae</taxon>
        <taxon>rosids</taxon>
        <taxon>fabids</taxon>
        <taxon>Fabales</taxon>
        <taxon>Fabaceae</taxon>
        <taxon>Papilionoideae</taxon>
        <taxon>50 kb inversion clade</taxon>
        <taxon>dalbergioids sensu lato</taxon>
        <taxon>Dalbergieae</taxon>
        <taxon>Pterocarpus clade</taxon>
        <taxon>Stylosanthes</taxon>
    </lineage>
</organism>
<dbReference type="EMBL" id="JASCZI010090875">
    <property type="protein sequence ID" value="MED6147375.1"/>
    <property type="molecule type" value="Genomic_DNA"/>
</dbReference>
<comment type="caution">
    <text evidence="1">The sequence shown here is derived from an EMBL/GenBank/DDBJ whole genome shotgun (WGS) entry which is preliminary data.</text>
</comment>
<protein>
    <recommendedName>
        <fullName evidence="3">C2 domain-containing protein</fullName>
    </recommendedName>
</protein>
<dbReference type="PANTHER" id="PTHR38365">
    <property type="entry name" value="C2 DOMAIN-CONTAINING PROTEIN-RELATED"/>
    <property type="match status" value="1"/>
</dbReference>
<keyword evidence="2" id="KW-1185">Reference proteome</keyword>
<dbReference type="PANTHER" id="PTHR38365:SF1">
    <property type="entry name" value="C2 DOMAIN-CONTAINING PROTEIN"/>
    <property type="match status" value="1"/>
</dbReference>
<reference evidence="1 2" key="1">
    <citation type="journal article" date="2023" name="Plants (Basel)">
        <title>Bridging the Gap: Combining Genomics and Transcriptomics Approaches to Understand Stylosanthes scabra, an Orphan Legume from the Brazilian Caatinga.</title>
        <authorList>
            <person name="Ferreira-Neto J.R.C."/>
            <person name="da Silva M.D."/>
            <person name="Binneck E."/>
            <person name="de Melo N.F."/>
            <person name="da Silva R.H."/>
            <person name="de Melo A.L.T.M."/>
            <person name="Pandolfi V."/>
            <person name="Bustamante F.O."/>
            <person name="Brasileiro-Vidal A.C."/>
            <person name="Benko-Iseppon A.M."/>
        </authorList>
    </citation>
    <scope>NUCLEOTIDE SEQUENCE [LARGE SCALE GENOMIC DNA]</scope>
    <source>
        <tissue evidence="1">Leaves</tissue>
    </source>
</reference>